<dbReference type="InterPro" id="IPR009057">
    <property type="entry name" value="Homeodomain-like_sf"/>
</dbReference>
<organism evidence="1 2">
    <name type="scientific">Mycolicibacterium aurum</name>
    <name type="common">Mycobacterium aurum</name>
    <dbReference type="NCBI Taxonomy" id="1791"/>
    <lineage>
        <taxon>Bacteria</taxon>
        <taxon>Bacillati</taxon>
        <taxon>Actinomycetota</taxon>
        <taxon>Actinomycetes</taxon>
        <taxon>Mycobacteriales</taxon>
        <taxon>Mycobacteriaceae</taxon>
        <taxon>Mycolicibacterium</taxon>
    </lineage>
</organism>
<name>A0A448IFG3_MYCAU</name>
<dbReference type="AlphaFoldDB" id="A0A448IFG3"/>
<dbReference type="EMBL" id="LR134356">
    <property type="protein sequence ID" value="VEG51243.1"/>
    <property type="molecule type" value="Genomic_DNA"/>
</dbReference>
<evidence type="ECO:0000313" key="2">
    <source>
        <dbReference type="Proteomes" id="UP000279306"/>
    </source>
</evidence>
<dbReference type="KEGG" id="mauu:NCTC10437_00350"/>
<dbReference type="RefSeq" id="WP_232786796.1">
    <property type="nucleotide sequence ID" value="NZ_CVQQ01000007.1"/>
</dbReference>
<reference evidence="1 2" key="1">
    <citation type="submission" date="2018-12" db="EMBL/GenBank/DDBJ databases">
        <authorList>
            <consortium name="Pathogen Informatics"/>
        </authorList>
    </citation>
    <scope>NUCLEOTIDE SEQUENCE [LARGE SCALE GENOMIC DNA]</scope>
    <source>
        <strain evidence="1 2">NCTC10437</strain>
    </source>
</reference>
<accession>A0A448IFG3</accession>
<proteinExistence type="predicted"/>
<gene>
    <name evidence="1" type="ORF">NCTC10437_00350</name>
</gene>
<dbReference type="SUPFAM" id="SSF46689">
    <property type="entry name" value="Homeodomain-like"/>
    <property type="match status" value="1"/>
</dbReference>
<evidence type="ECO:0000313" key="1">
    <source>
        <dbReference type="EMBL" id="VEG51243.1"/>
    </source>
</evidence>
<protein>
    <submittedName>
        <fullName evidence="1">Transcriptional regulator</fullName>
    </submittedName>
</protein>
<keyword evidence="2" id="KW-1185">Reference proteome</keyword>
<dbReference type="Gene3D" id="1.10.357.10">
    <property type="entry name" value="Tetracycline Repressor, domain 2"/>
    <property type="match status" value="1"/>
</dbReference>
<dbReference type="Proteomes" id="UP000279306">
    <property type="component" value="Chromosome"/>
</dbReference>
<sequence length="206" mass="22300">MCDAAIALLAEDGPHGLSHLKVDHRAAVPAGTTSFYYRTRAALLHGVADQLTRYDAEAFTQACKDVTHGSEAAIAGTLADQILSIRTEPQQSRMRARLALTMPARRDADLVMGFQQLDERFRALAERVVIATQTAGGAPLDRALCDEQASVLLAFLGGLAVSFLHDSPRQVSRDDLRRQIRAVIIGVAAERESTGEGRRAQIPVTQ</sequence>
<dbReference type="STRING" id="1791.GCA_001049355_02606"/>